<evidence type="ECO:0000256" key="9">
    <source>
        <dbReference type="SAM" id="Phobius"/>
    </source>
</evidence>
<reference evidence="10" key="1">
    <citation type="journal article" date="2020" name="Int. J. Syst. Evol. Microbiol.">
        <title>Aquipluma nitroreducens gen. nov. sp. nov., a novel facultatively anaerobic bacterium isolated from a freshwater lake.</title>
        <authorList>
            <person name="Watanabe M."/>
            <person name="Kojima H."/>
            <person name="Fukui M."/>
        </authorList>
    </citation>
    <scope>NUCLEOTIDE SEQUENCE</scope>
    <source>
        <strain evidence="10">MeG22</strain>
    </source>
</reference>
<keyword evidence="2" id="KW-0813">Transport</keyword>
<comment type="subcellular location">
    <subcellularLocation>
        <location evidence="1">Cell inner membrane</location>
        <topology evidence="1">Multi-pass membrane protein</topology>
    </subcellularLocation>
</comment>
<evidence type="ECO:0000256" key="6">
    <source>
        <dbReference type="ARBA" id="ARBA00022989"/>
    </source>
</evidence>
<evidence type="ECO:0000256" key="8">
    <source>
        <dbReference type="ARBA" id="ARBA00035655"/>
    </source>
</evidence>
<dbReference type="InterPro" id="IPR007272">
    <property type="entry name" value="Sulf_transp_TsuA/YedE"/>
</dbReference>
<evidence type="ECO:0000256" key="4">
    <source>
        <dbReference type="ARBA" id="ARBA00022519"/>
    </source>
</evidence>
<keyword evidence="5 9" id="KW-0812">Transmembrane</keyword>
<evidence type="ECO:0000256" key="5">
    <source>
        <dbReference type="ARBA" id="ARBA00022692"/>
    </source>
</evidence>
<evidence type="ECO:0000313" key="10">
    <source>
        <dbReference type="EMBL" id="BBE20302.1"/>
    </source>
</evidence>
<accession>A0A5K7SF87</accession>
<evidence type="ECO:0000256" key="1">
    <source>
        <dbReference type="ARBA" id="ARBA00004429"/>
    </source>
</evidence>
<dbReference type="PANTHER" id="PTHR30574:SF1">
    <property type="entry name" value="SULPHUR TRANSPORT DOMAIN-CONTAINING PROTEIN"/>
    <property type="match status" value="1"/>
</dbReference>
<comment type="similarity">
    <text evidence="8">Belongs to the TsuA/YedE (TC 9.B.102) family.</text>
</comment>
<proteinExistence type="inferred from homology"/>
<keyword evidence="7 9" id="KW-0472">Membrane</keyword>
<feature type="transmembrane region" description="Helical" evidence="9">
    <location>
        <begin position="78"/>
        <end position="96"/>
    </location>
</feature>
<evidence type="ECO:0000256" key="2">
    <source>
        <dbReference type="ARBA" id="ARBA00022448"/>
    </source>
</evidence>
<sequence length="175" mass="18704">MKKIKNDGSFYLNPYLGGVILGTVLLLSFYISGRGVGASGAVKNTVAATVNAVAPQHVEKSAYYSQFAGGDNRPMNNWLIYEVLGVLAGAFISGIVFNRLKMKVEHSPKITSRRRLWFALGGGLVFGFGAQLARGCTSGAALSGMAVLSFGGYITMVAIFGTAFVVAWILRKNWI</sequence>
<dbReference type="KEGG" id="anf:AQPE_4493"/>
<dbReference type="PANTHER" id="PTHR30574">
    <property type="entry name" value="INNER MEMBRANE PROTEIN YEDE"/>
    <property type="match status" value="1"/>
</dbReference>
<keyword evidence="6 9" id="KW-1133">Transmembrane helix</keyword>
<protein>
    <submittedName>
        <fullName evidence="10">Uncharacterized protein</fullName>
    </submittedName>
</protein>
<dbReference type="Pfam" id="PF04143">
    <property type="entry name" value="Sulf_transp"/>
    <property type="match status" value="1"/>
</dbReference>
<feature type="transmembrane region" description="Helical" evidence="9">
    <location>
        <begin position="145"/>
        <end position="170"/>
    </location>
</feature>
<dbReference type="Proteomes" id="UP001193389">
    <property type="component" value="Chromosome"/>
</dbReference>
<evidence type="ECO:0000313" key="11">
    <source>
        <dbReference type="Proteomes" id="UP001193389"/>
    </source>
</evidence>
<dbReference type="RefSeq" id="WP_318348462.1">
    <property type="nucleotide sequence ID" value="NZ_AP018694.1"/>
</dbReference>
<gene>
    <name evidence="10" type="ORF">AQPE_4493</name>
</gene>
<dbReference type="GO" id="GO:0005886">
    <property type="term" value="C:plasma membrane"/>
    <property type="evidence" value="ECO:0007669"/>
    <property type="project" value="UniProtKB-SubCell"/>
</dbReference>
<name>A0A5K7SF87_9BACT</name>
<keyword evidence="3" id="KW-1003">Cell membrane</keyword>
<keyword evidence="4" id="KW-0997">Cell inner membrane</keyword>
<feature type="transmembrane region" description="Helical" evidence="9">
    <location>
        <begin position="12"/>
        <end position="31"/>
    </location>
</feature>
<feature type="transmembrane region" description="Helical" evidence="9">
    <location>
        <begin position="116"/>
        <end position="133"/>
    </location>
</feature>
<dbReference type="AlphaFoldDB" id="A0A5K7SF87"/>
<dbReference type="EMBL" id="AP018694">
    <property type="protein sequence ID" value="BBE20302.1"/>
    <property type="molecule type" value="Genomic_DNA"/>
</dbReference>
<evidence type="ECO:0000256" key="7">
    <source>
        <dbReference type="ARBA" id="ARBA00023136"/>
    </source>
</evidence>
<organism evidence="10 11">
    <name type="scientific">Aquipluma nitroreducens</name>
    <dbReference type="NCBI Taxonomy" id="2010828"/>
    <lineage>
        <taxon>Bacteria</taxon>
        <taxon>Pseudomonadati</taxon>
        <taxon>Bacteroidota</taxon>
        <taxon>Bacteroidia</taxon>
        <taxon>Marinilabiliales</taxon>
        <taxon>Prolixibacteraceae</taxon>
        <taxon>Aquipluma</taxon>
    </lineage>
</organism>
<keyword evidence="11" id="KW-1185">Reference proteome</keyword>
<evidence type="ECO:0000256" key="3">
    <source>
        <dbReference type="ARBA" id="ARBA00022475"/>
    </source>
</evidence>